<sequence length="323" mass="37757">MIIHRVTKLFNLGFTDPTDSIMNMMESFNTEQKCREYLEDLLWYKDPICTNCLSERPDHYKLKKNGEFNGIYKCKDCRINFNVKIGTMFENSAIPLRKWFYAIYIFTSHKKGISSHQLARDIGVTQKTAWFMLSRIRHSLRSEKVKSFDGDTQVDETYIGGKNHKKSWQKRVENTQGRSTKTKAVVFGLLSNGKVSTEIVPNTKGKTLTTIIKNMVKRGSIVVSDGWRGYSQVHKHYEHKSIPHTRGQYVKDNYHTNSIEGFWSLLKRGILGIYHSVSPKHLQLYCDEFSFRYNTKDFDEGNRFNFALYCAFEERITYENLIA</sequence>
<dbReference type="RefSeq" id="WP_090002010.1">
    <property type="nucleotide sequence ID" value="NZ_FOBV01000012.1"/>
</dbReference>
<protein>
    <submittedName>
        <fullName evidence="2">Transposase zinc-ribbon domain-containing protein</fullName>
    </submittedName>
</protein>
<reference evidence="3" key="1">
    <citation type="submission" date="2016-10" db="EMBL/GenBank/DDBJ databases">
        <authorList>
            <person name="Varghese N."/>
            <person name="Submissions S."/>
        </authorList>
    </citation>
    <scope>NUCLEOTIDE SEQUENCE [LARGE SCALE GENOMIC DNA]</scope>
    <source>
        <strain evidence="3">DSM 17453</strain>
    </source>
</reference>
<organism evidence="2 3">
    <name type="scientific">Chryseobacterium taichungense</name>
    <dbReference type="NCBI Taxonomy" id="295069"/>
    <lineage>
        <taxon>Bacteria</taxon>
        <taxon>Pseudomonadati</taxon>
        <taxon>Bacteroidota</taxon>
        <taxon>Flavobacteriia</taxon>
        <taxon>Flavobacteriales</taxon>
        <taxon>Weeksellaceae</taxon>
        <taxon>Chryseobacterium group</taxon>
        <taxon>Chryseobacterium</taxon>
    </lineage>
</organism>
<dbReference type="InterPro" id="IPR024445">
    <property type="entry name" value="Tnp_ISXO2-like"/>
</dbReference>
<accession>A0A1H8DA30</accession>
<evidence type="ECO:0000259" key="1">
    <source>
        <dbReference type="SMART" id="SM01126"/>
    </source>
</evidence>
<dbReference type="STRING" id="295069.SAMN05421856_11266"/>
<keyword evidence="3" id="KW-1185">Reference proteome</keyword>
<dbReference type="AlphaFoldDB" id="A0A1H8DA30"/>
<dbReference type="OrthoDB" id="9783459at2"/>
<dbReference type="Pfam" id="PF12760">
    <property type="entry name" value="Zn_ribbon_IS1595"/>
    <property type="match status" value="1"/>
</dbReference>
<dbReference type="InterPro" id="IPR024442">
    <property type="entry name" value="Transposase_Zn_ribbon"/>
</dbReference>
<dbReference type="PANTHER" id="PTHR47163">
    <property type="entry name" value="DDE_TNP_IS1595 DOMAIN-CONTAINING PROTEIN"/>
    <property type="match status" value="1"/>
</dbReference>
<dbReference type="EMBL" id="FOBV01000012">
    <property type="protein sequence ID" value="SEN04122.1"/>
    <property type="molecule type" value="Genomic_DNA"/>
</dbReference>
<dbReference type="InterPro" id="IPR053164">
    <property type="entry name" value="IS1016-like_transposase"/>
</dbReference>
<proteinExistence type="predicted"/>
<dbReference type="Proteomes" id="UP000199450">
    <property type="component" value="Unassembled WGS sequence"/>
</dbReference>
<feature type="domain" description="ISXO2-like transposase" evidence="1">
    <location>
        <begin position="147"/>
        <end position="294"/>
    </location>
</feature>
<evidence type="ECO:0000313" key="3">
    <source>
        <dbReference type="Proteomes" id="UP000199450"/>
    </source>
</evidence>
<dbReference type="Pfam" id="PF12762">
    <property type="entry name" value="DDE_Tnp_IS1595"/>
    <property type="match status" value="1"/>
</dbReference>
<dbReference type="PANTHER" id="PTHR47163:SF2">
    <property type="entry name" value="SI:DKEY-17M8.2"/>
    <property type="match status" value="1"/>
</dbReference>
<dbReference type="SMART" id="SM01126">
    <property type="entry name" value="DDE_Tnp_IS1595"/>
    <property type="match status" value="1"/>
</dbReference>
<gene>
    <name evidence="2" type="ORF">SAMN05421856_11266</name>
</gene>
<dbReference type="NCBIfam" id="NF033547">
    <property type="entry name" value="transpos_IS1595"/>
    <property type="match status" value="1"/>
</dbReference>
<name>A0A1H8DA30_9FLAO</name>
<evidence type="ECO:0000313" key="2">
    <source>
        <dbReference type="EMBL" id="SEN04122.1"/>
    </source>
</evidence>